<keyword evidence="4" id="KW-0256">Endoplasmic reticulum</keyword>
<dbReference type="Gene3D" id="1.20.144.10">
    <property type="entry name" value="Phosphatidic acid phosphatase type 2/haloperoxidase"/>
    <property type="match status" value="1"/>
</dbReference>
<evidence type="ECO:0000256" key="5">
    <source>
        <dbReference type="ARBA" id="ARBA00022989"/>
    </source>
</evidence>
<feature type="transmembrane region" description="Helical" evidence="9">
    <location>
        <begin position="299"/>
        <end position="320"/>
    </location>
</feature>
<feature type="region of interest" description="Disordered" evidence="8">
    <location>
        <begin position="454"/>
        <end position="494"/>
    </location>
</feature>
<dbReference type="Proteomes" id="UP000279236">
    <property type="component" value="Unassembled WGS sequence"/>
</dbReference>
<evidence type="ECO:0000256" key="7">
    <source>
        <dbReference type="ARBA" id="ARBA00038324"/>
    </source>
</evidence>
<feature type="domain" description="Phosphatidic acid phosphatase type 2/haloperoxidase" evidence="10">
    <location>
        <begin position="173"/>
        <end position="291"/>
    </location>
</feature>
<keyword evidence="5 9" id="KW-1133">Transmembrane helix</keyword>
<dbReference type="OrthoDB" id="301434at2759"/>
<dbReference type="AlphaFoldDB" id="A0A427XNM4"/>
<dbReference type="Pfam" id="PF01569">
    <property type="entry name" value="PAP2"/>
    <property type="match status" value="1"/>
</dbReference>
<comment type="subcellular location">
    <subcellularLocation>
        <location evidence="1">Endoplasmic reticulum membrane</location>
        <topology evidence="1">Multi-pass membrane protein</topology>
    </subcellularLocation>
</comment>
<feature type="transmembrane region" description="Helical" evidence="9">
    <location>
        <begin position="142"/>
        <end position="167"/>
    </location>
</feature>
<dbReference type="STRING" id="105984.A0A427XNM4"/>
<keyword evidence="6 9" id="KW-0472">Membrane</keyword>
<evidence type="ECO:0000256" key="3">
    <source>
        <dbReference type="ARBA" id="ARBA00022801"/>
    </source>
</evidence>
<keyword evidence="2 9" id="KW-0812">Transmembrane</keyword>
<feature type="transmembrane region" description="Helical" evidence="9">
    <location>
        <begin position="332"/>
        <end position="353"/>
    </location>
</feature>
<feature type="transmembrane region" description="Helical" evidence="9">
    <location>
        <begin position="273"/>
        <end position="293"/>
    </location>
</feature>
<evidence type="ECO:0000313" key="12">
    <source>
        <dbReference type="Proteomes" id="UP000279236"/>
    </source>
</evidence>
<keyword evidence="12" id="KW-1185">Reference proteome</keyword>
<dbReference type="GeneID" id="39593632"/>
<dbReference type="PANTHER" id="PTHR14969">
    <property type="entry name" value="SPHINGOSINE-1-PHOSPHATE PHOSPHOHYDROLASE"/>
    <property type="match status" value="1"/>
</dbReference>
<dbReference type="GO" id="GO:0042392">
    <property type="term" value="F:sphingosine-1-phosphate phosphatase activity"/>
    <property type="evidence" value="ECO:0007669"/>
    <property type="project" value="TreeGrafter"/>
</dbReference>
<evidence type="ECO:0000256" key="2">
    <source>
        <dbReference type="ARBA" id="ARBA00022692"/>
    </source>
</evidence>
<comment type="caution">
    <text evidence="11">The sequence shown here is derived from an EMBL/GenBank/DDBJ whole genome shotgun (WGS) entry which is preliminary data.</text>
</comment>
<accession>A0A427XNM4</accession>
<evidence type="ECO:0000313" key="11">
    <source>
        <dbReference type="EMBL" id="RSH80509.1"/>
    </source>
</evidence>
<comment type="similarity">
    <text evidence="7">Belongs to the type 2 lipid phosphate phosphatase family.</text>
</comment>
<evidence type="ECO:0000259" key="10">
    <source>
        <dbReference type="SMART" id="SM00014"/>
    </source>
</evidence>
<keyword evidence="3" id="KW-0378">Hydrolase</keyword>
<feature type="region of interest" description="Disordered" evidence="8">
    <location>
        <begin position="1"/>
        <end position="52"/>
    </location>
</feature>
<dbReference type="GO" id="GO:0005789">
    <property type="term" value="C:endoplasmic reticulum membrane"/>
    <property type="evidence" value="ECO:0007669"/>
    <property type="project" value="UniProtKB-SubCell"/>
</dbReference>
<dbReference type="SMART" id="SM00014">
    <property type="entry name" value="acidPPc"/>
    <property type="match status" value="1"/>
</dbReference>
<evidence type="ECO:0000256" key="8">
    <source>
        <dbReference type="SAM" id="MobiDB-lite"/>
    </source>
</evidence>
<reference evidence="11 12" key="1">
    <citation type="submission" date="2018-11" db="EMBL/GenBank/DDBJ databases">
        <title>Genome sequence of Apiotrichum porosum DSM 27194.</title>
        <authorList>
            <person name="Aliyu H."/>
            <person name="Gorte O."/>
            <person name="Ochsenreither K."/>
        </authorList>
    </citation>
    <scope>NUCLEOTIDE SEQUENCE [LARGE SCALE GENOMIC DNA]</scope>
    <source>
        <strain evidence="11 12">DSM 27194</strain>
    </source>
</reference>
<feature type="transmembrane region" description="Helical" evidence="9">
    <location>
        <begin position="373"/>
        <end position="393"/>
    </location>
</feature>
<protein>
    <recommendedName>
        <fullName evidence="10">Phosphatidic acid phosphatase type 2/haloperoxidase domain-containing protein</fullName>
    </recommendedName>
</protein>
<feature type="compositionally biased region" description="Polar residues" evidence="8">
    <location>
        <begin position="1"/>
        <end position="17"/>
    </location>
</feature>
<organism evidence="11 12">
    <name type="scientific">Apiotrichum porosum</name>
    <dbReference type="NCBI Taxonomy" id="105984"/>
    <lineage>
        <taxon>Eukaryota</taxon>
        <taxon>Fungi</taxon>
        <taxon>Dikarya</taxon>
        <taxon>Basidiomycota</taxon>
        <taxon>Agaricomycotina</taxon>
        <taxon>Tremellomycetes</taxon>
        <taxon>Trichosporonales</taxon>
        <taxon>Trichosporonaceae</taxon>
        <taxon>Apiotrichum</taxon>
    </lineage>
</organism>
<dbReference type="RefSeq" id="XP_028475456.1">
    <property type="nucleotide sequence ID" value="XM_028624384.1"/>
</dbReference>
<dbReference type="InterPro" id="IPR000326">
    <property type="entry name" value="PAP2/HPO"/>
</dbReference>
<dbReference type="EMBL" id="RSCE01000008">
    <property type="protein sequence ID" value="RSH80509.1"/>
    <property type="molecule type" value="Genomic_DNA"/>
</dbReference>
<evidence type="ECO:0000256" key="1">
    <source>
        <dbReference type="ARBA" id="ARBA00004477"/>
    </source>
</evidence>
<dbReference type="SUPFAM" id="SSF48317">
    <property type="entry name" value="Acid phosphatase/Vanadium-dependent haloperoxidase"/>
    <property type="match status" value="1"/>
</dbReference>
<dbReference type="CDD" id="cd03388">
    <property type="entry name" value="PAP2_SPPase1"/>
    <property type="match status" value="1"/>
</dbReference>
<dbReference type="PANTHER" id="PTHR14969:SF28">
    <property type="entry name" value="DIHYDROSPHINGOSINE 1-PHOSPHATE PHOSPHATASE LCB3-RELATED"/>
    <property type="match status" value="1"/>
</dbReference>
<evidence type="ECO:0000256" key="4">
    <source>
        <dbReference type="ARBA" id="ARBA00022824"/>
    </source>
</evidence>
<name>A0A427XNM4_9TREE</name>
<gene>
    <name evidence="11" type="ORF">EHS24_009089</name>
</gene>
<proteinExistence type="inferred from homology"/>
<dbReference type="InterPro" id="IPR036938">
    <property type="entry name" value="PAP2/HPO_sf"/>
</dbReference>
<sequence length="573" mass="62332">MGTSSLNPAANGHSTPSRLPARSSSTDSDTSSTASSSPSNPTKSTTPQIYAPIIPTRAGVALPSNLTSMPTQPPLGKAHHPKLPKITTQRVEPGCQPESVYEAALNPVREAFRRAIVRAMPDESARIARWQQTLRTPQRDTFFFWSAIFGTHTFFTAFLPMLFFLGLPEKGRGLLHVVGLGIYASCVAKDLACTPRPYAPPVTRLSMSTHHREYGFPSSHSTNAISIALLVGQWFWEGRDVIGYTAVAFGWVALFAYYAIIAFGRLYTGMHSTFDVIGGTVLGTVCWFAWQLVGEASEAWVNTGTLWVAGISIPLTLALVHYHPETPDDCPCFEDAIAIIAVICGSFLGHLYFARNPTYLGPSVWSNGPVWGVLTSLLRIVIGITLIFVWRLVIKSTCLRVLPTVFRLASKVFDRPLPTRRFYTAATAYKGVADAPIHTVPSFGRLATADPDYLSASNSSSPARRSPSPLVPTAKNIKGAKARTMSGNSSGSDDQVIRMRVRSNSRPNGIASLQKHQLDLVAGNSHRAPRRGTQHYDAEVLTKVIVYGGIGYIATNAIPILFVSVERYLGIFP</sequence>
<evidence type="ECO:0000256" key="6">
    <source>
        <dbReference type="ARBA" id="ARBA00023136"/>
    </source>
</evidence>
<feature type="compositionally biased region" description="Low complexity" evidence="8">
    <location>
        <begin position="23"/>
        <end position="47"/>
    </location>
</feature>
<evidence type="ECO:0000256" key="9">
    <source>
        <dbReference type="SAM" id="Phobius"/>
    </source>
</evidence>
<feature type="transmembrane region" description="Helical" evidence="9">
    <location>
        <begin position="242"/>
        <end position="261"/>
    </location>
</feature>
<feature type="compositionally biased region" description="Low complexity" evidence="8">
    <location>
        <begin position="455"/>
        <end position="468"/>
    </location>
</feature>